<dbReference type="Gene3D" id="3.90.640.10">
    <property type="entry name" value="Actin, Chain A, domain 4"/>
    <property type="match status" value="2"/>
</dbReference>
<reference evidence="3 4" key="1">
    <citation type="submission" date="2024-09" db="EMBL/GenBank/DDBJ databases">
        <authorList>
            <person name="Sun Q."/>
            <person name="Mori K."/>
        </authorList>
    </citation>
    <scope>NUCLEOTIDE SEQUENCE [LARGE SCALE GENOMIC DNA]</scope>
    <source>
        <strain evidence="3 4">CCM 7468</strain>
    </source>
</reference>
<dbReference type="InterPro" id="IPR013126">
    <property type="entry name" value="Hsp_70_fam"/>
</dbReference>
<evidence type="ECO:0000313" key="4">
    <source>
        <dbReference type="Proteomes" id="UP001589789"/>
    </source>
</evidence>
<dbReference type="Gene3D" id="3.30.420.40">
    <property type="match status" value="3"/>
</dbReference>
<dbReference type="RefSeq" id="WP_377050456.1">
    <property type="nucleotide sequence ID" value="NZ_JBHLVZ010000025.1"/>
</dbReference>
<dbReference type="InterPro" id="IPR042054">
    <property type="entry name" value="YegD-like"/>
</dbReference>
<gene>
    <name evidence="3" type="ORF">ACFFIC_11735</name>
</gene>
<keyword evidence="1" id="KW-0547">Nucleotide-binding</keyword>
<dbReference type="SUPFAM" id="SSF53067">
    <property type="entry name" value="Actin-like ATPase domain"/>
    <property type="match status" value="2"/>
</dbReference>
<evidence type="ECO:0000256" key="2">
    <source>
        <dbReference type="ARBA" id="ARBA00022840"/>
    </source>
</evidence>
<evidence type="ECO:0000313" key="3">
    <source>
        <dbReference type="EMBL" id="MFC0386210.1"/>
    </source>
</evidence>
<comment type="caution">
    <text evidence="3">The sequence shown here is derived from an EMBL/GenBank/DDBJ whole genome shotgun (WGS) entry which is preliminary data.</text>
</comment>
<keyword evidence="4" id="KW-1185">Reference proteome</keyword>
<protein>
    <submittedName>
        <fullName evidence="3">Hsp70 family protein</fullName>
    </submittedName>
</protein>
<dbReference type="Proteomes" id="UP001589789">
    <property type="component" value="Unassembled WGS sequence"/>
</dbReference>
<dbReference type="CDD" id="cd10231">
    <property type="entry name" value="ASKHA_NBD_HSP70_YegD-like"/>
    <property type="match status" value="1"/>
</dbReference>
<sequence>MQPATERQGAERRADGRSAIGQPVIGIDFGTTNSVVTALRPDGSVVTLRHDTGEVFRSVLCFWADPVGGAARHAAGPAAIEAYLEEPLASRLVMSMKSYLAQRSFTETRILGRRFSLEALIGLFLRELLAPFGAEMEGARVVVGRPVRFVGERAEDAFGEARLRSAFAAAGLPAVEVALEPAAAGQRFAGGIERPETVLVGDFGGGTSDFSVLRFDPAPLPGASGAGRRVTALGHAGVGLAGDAFDTRIIDRVISPRLGKGDEYRVMGKPLPVPPGWYASFARWHQLPLMRGPRTLREIAEVARTADHPERLRSLIRLIEDEAGYALYRAVSSAKAALSSAEETVLRFQHEDFEVEAPIGRAEFESWIAPDLARMEEAVEAALADAGIAPAAVDRVFLTGGTSLVPAVRAIFSRRFGPERIVGGGEFVSVAEGLALMGTGAA</sequence>
<keyword evidence="2" id="KW-0067">ATP-binding</keyword>
<proteinExistence type="predicted"/>
<dbReference type="PANTHER" id="PTHR19375">
    <property type="entry name" value="HEAT SHOCK PROTEIN 70KDA"/>
    <property type="match status" value="1"/>
</dbReference>
<accession>A0ABV6IRH0</accession>
<organism evidence="3 4">
    <name type="scientific">Muricoccus vinaceus</name>
    <dbReference type="NCBI Taxonomy" id="424704"/>
    <lineage>
        <taxon>Bacteria</taxon>
        <taxon>Pseudomonadati</taxon>
        <taxon>Pseudomonadota</taxon>
        <taxon>Alphaproteobacteria</taxon>
        <taxon>Acetobacterales</taxon>
        <taxon>Roseomonadaceae</taxon>
        <taxon>Muricoccus</taxon>
    </lineage>
</organism>
<evidence type="ECO:0000256" key="1">
    <source>
        <dbReference type="ARBA" id="ARBA00022741"/>
    </source>
</evidence>
<dbReference type="PRINTS" id="PR00301">
    <property type="entry name" value="HEATSHOCK70"/>
</dbReference>
<name>A0ABV6IRH0_9PROT</name>
<dbReference type="Pfam" id="PF00012">
    <property type="entry name" value="HSP70"/>
    <property type="match status" value="1"/>
</dbReference>
<dbReference type="InterPro" id="IPR043129">
    <property type="entry name" value="ATPase_NBD"/>
</dbReference>
<dbReference type="EMBL" id="JBHLVZ010000025">
    <property type="protein sequence ID" value="MFC0386210.1"/>
    <property type="molecule type" value="Genomic_DNA"/>
</dbReference>